<proteinExistence type="predicted"/>
<name>A0A5W3ERY8_SALET</name>
<reference evidence="1" key="1">
    <citation type="submission" date="2018-08" db="EMBL/GenBank/DDBJ databases">
        <authorList>
            <person name="Ashton P.M."/>
            <person name="Dallman T."/>
            <person name="Nair S."/>
            <person name="De Pinna E."/>
            <person name="Peters T."/>
            <person name="Grant K."/>
        </authorList>
    </citation>
    <scope>NUCLEOTIDE SEQUENCE</scope>
    <source>
        <strain evidence="1">159694</strain>
    </source>
</reference>
<evidence type="ECO:0000313" key="1">
    <source>
        <dbReference type="EMBL" id="EBW6073619.1"/>
    </source>
</evidence>
<comment type="caution">
    <text evidence="1">The sequence shown here is derived from an EMBL/GenBank/DDBJ whole genome shotgun (WGS) entry which is preliminary data.</text>
</comment>
<dbReference type="EMBL" id="AAHHJZ010000001">
    <property type="protein sequence ID" value="EBW6073619.1"/>
    <property type="molecule type" value="Genomic_DNA"/>
</dbReference>
<gene>
    <name evidence="1" type="ORF">A4K93_00915</name>
</gene>
<accession>A0A5W3ERY8</accession>
<protein>
    <submittedName>
        <fullName evidence="1">Uncharacterized protein</fullName>
    </submittedName>
</protein>
<sequence length="377" mass="42826">MQFPISVIEDMARVVRDRAYVLSYEGIRAYSEALIAQHVTGTGVINPDLYNALVDNNVEAYLPLPHLRNKLCLSSQTLQFDNLPPLKYSPDDRWGSMLGVAFQNCHAPYNWSILVEGVDGVWYAIAHSDGFFFEPGELIKPVSAPQGRTKVGHCYIELTHVQWTIEDWRAASVIFGDGKPHSVTFERCEAEHVEETDNDEVGDRYAPLEECRNIANIDWVKVFTANPGFRGQTINPGEVTWEGFVQLADKLGYDVWDYTYKRPYPNASEDEDHDEIILENLADIENVFIDDEIFITLGIERPKSTAYPVSVASVIQELGKMQEQTVEVKIDEEQMHIAAQVQKTLNLDKLYAEIRKQPKKKRTAATIKAMMREIIGK</sequence>
<dbReference type="AlphaFoldDB" id="A0A5W3ERY8"/>
<organism evidence="1">
    <name type="scientific">Salmonella enterica subsp. enterica serovar Schwarzengrund</name>
    <dbReference type="NCBI Taxonomy" id="340190"/>
    <lineage>
        <taxon>Bacteria</taxon>
        <taxon>Pseudomonadati</taxon>
        <taxon>Pseudomonadota</taxon>
        <taxon>Gammaproteobacteria</taxon>
        <taxon>Enterobacterales</taxon>
        <taxon>Enterobacteriaceae</taxon>
        <taxon>Salmonella</taxon>
    </lineage>
</organism>